<sequence length="176" mass="20059">MNLLKKILAGIFIIVALFLLVALFLPSTYHVERSVVIQLPVEEVYPFVSNLNEWADWNPWTQTDPTVETTIIGSGHEIGSVWSWDGEKVGVGSLTIQELEPNKLMQSRLAFLKPQMFESDDIWTFEPINTGTKVTWINEGKLSYPVDRLFGLFMDGMLGRDFERGLENLKHITENS</sequence>
<protein>
    <submittedName>
        <fullName evidence="1">SRPBCC family protein</fullName>
    </submittedName>
</protein>
<dbReference type="InterPro" id="IPR023393">
    <property type="entry name" value="START-like_dom_sf"/>
</dbReference>
<dbReference type="SUPFAM" id="SSF55961">
    <property type="entry name" value="Bet v1-like"/>
    <property type="match status" value="1"/>
</dbReference>
<gene>
    <name evidence="1" type="ORF">K4G66_11550</name>
</gene>
<dbReference type="InterPro" id="IPR019587">
    <property type="entry name" value="Polyketide_cyclase/dehydratase"/>
</dbReference>
<reference evidence="1" key="1">
    <citation type="journal article" date="2023" name="Comput. Struct. Biotechnol. J.">
        <title>Discovery of a novel marine Bacteroidetes with a rich repertoire of carbohydrate-active enzymes.</title>
        <authorList>
            <person name="Chen B."/>
            <person name="Liu G."/>
            <person name="Chen Q."/>
            <person name="Wang H."/>
            <person name="Liu L."/>
            <person name="Tang K."/>
        </authorList>
    </citation>
    <scope>NUCLEOTIDE SEQUENCE</scope>
    <source>
        <strain evidence="1">TK19036</strain>
    </source>
</reference>
<reference evidence="1" key="2">
    <citation type="journal article" date="2024" name="Antonie Van Leeuwenhoek">
        <title>Roseihalotalea indica gen. nov., sp. nov., a halophilic Bacteroidetes from mesopelagic Southwest Indian Ocean with higher carbohydrate metabolic potential.</title>
        <authorList>
            <person name="Chen B."/>
            <person name="Zhang M."/>
            <person name="Lin D."/>
            <person name="Ye J."/>
            <person name="Tang K."/>
        </authorList>
    </citation>
    <scope>NUCLEOTIDE SEQUENCE</scope>
    <source>
        <strain evidence="1">TK19036</strain>
    </source>
</reference>
<proteinExistence type="predicted"/>
<accession>A0AA49JI10</accession>
<dbReference type="Pfam" id="PF10604">
    <property type="entry name" value="Polyketide_cyc2"/>
    <property type="match status" value="1"/>
</dbReference>
<organism evidence="1">
    <name type="scientific">Roseihalotalea indica</name>
    <dbReference type="NCBI Taxonomy" id="2867963"/>
    <lineage>
        <taxon>Bacteria</taxon>
        <taxon>Pseudomonadati</taxon>
        <taxon>Bacteroidota</taxon>
        <taxon>Cytophagia</taxon>
        <taxon>Cytophagales</taxon>
        <taxon>Catalimonadaceae</taxon>
        <taxon>Roseihalotalea</taxon>
    </lineage>
</organism>
<dbReference type="EMBL" id="CP120682">
    <property type="protein sequence ID" value="WKN39325.1"/>
    <property type="molecule type" value="Genomic_DNA"/>
</dbReference>
<dbReference type="CDD" id="cd07818">
    <property type="entry name" value="SRPBCC_1"/>
    <property type="match status" value="1"/>
</dbReference>
<dbReference type="AlphaFoldDB" id="A0AA49JI10"/>
<name>A0AA49JI10_9BACT</name>
<dbReference type="Gene3D" id="3.30.530.20">
    <property type="match status" value="1"/>
</dbReference>
<evidence type="ECO:0000313" key="1">
    <source>
        <dbReference type="EMBL" id="WKN39325.1"/>
    </source>
</evidence>